<feature type="domain" description="Transglycosylase SLT" evidence="3">
    <location>
        <begin position="119"/>
        <end position="219"/>
    </location>
</feature>
<dbReference type="InterPro" id="IPR008258">
    <property type="entry name" value="Transglycosylase_SLT_dom_1"/>
</dbReference>
<name>A0A1V9FHQ9_9BACT</name>
<dbReference type="Gene3D" id="1.10.530.10">
    <property type="match status" value="1"/>
</dbReference>
<evidence type="ECO:0000313" key="5">
    <source>
        <dbReference type="Proteomes" id="UP000192276"/>
    </source>
</evidence>
<sequence>MMKRKLFISGILGLGVLCMAYSTDHGIAINPTPGGKKLKKIVLSQQFEFPGKVANDSADPQDEDITQAFEVGYNAANGIRLNPRAIQFVQDYMEKNGEDLRKMKGWAQPYFNMIDGVLKKYGLPEELKYLAVIESELKSTATSWAGAVGPWQLMPQTARDLGLRVNRNIDERKSYTKSTHAAAKYLRDLYREFNDWLLVIAAYNGGPANVYSAIRKSQGSRNFWKIQNYLPAETRMHVKKFIGTHYIFEGQGSVTTLTKAEVTEQLGVIATYLINRRLTTDELSNAKSMEVSGKYYSGAIVKNIMMDPAEFNRYNPDFDAIMGSNNNAYEIKLPADKMELFIANKYIILNESVQMLLSGATVVK</sequence>
<keyword evidence="2" id="KW-0732">Signal</keyword>
<dbReference type="SUPFAM" id="SSF53955">
    <property type="entry name" value="Lysozyme-like"/>
    <property type="match status" value="1"/>
</dbReference>
<dbReference type="PANTHER" id="PTHR37423">
    <property type="entry name" value="SOLUBLE LYTIC MUREIN TRANSGLYCOSYLASE-RELATED"/>
    <property type="match status" value="1"/>
</dbReference>
<proteinExistence type="inferred from homology"/>
<dbReference type="AlphaFoldDB" id="A0A1V9FHQ9"/>
<dbReference type="STRING" id="550983.A4R26_23600"/>
<protein>
    <recommendedName>
        <fullName evidence="3">Transglycosylase SLT domain-containing protein</fullName>
    </recommendedName>
</protein>
<organism evidence="4 5">
    <name type="scientific">Niastella populi</name>
    <dbReference type="NCBI Taxonomy" id="550983"/>
    <lineage>
        <taxon>Bacteria</taxon>
        <taxon>Pseudomonadati</taxon>
        <taxon>Bacteroidota</taxon>
        <taxon>Chitinophagia</taxon>
        <taxon>Chitinophagales</taxon>
        <taxon>Chitinophagaceae</taxon>
        <taxon>Niastella</taxon>
    </lineage>
</organism>
<dbReference type="EMBL" id="LWBP01000190">
    <property type="protein sequence ID" value="OQP57894.1"/>
    <property type="molecule type" value="Genomic_DNA"/>
</dbReference>
<dbReference type="PANTHER" id="PTHR37423:SF2">
    <property type="entry name" value="MEMBRANE-BOUND LYTIC MUREIN TRANSGLYCOSYLASE C"/>
    <property type="match status" value="1"/>
</dbReference>
<dbReference type="InterPro" id="IPR023346">
    <property type="entry name" value="Lysozyme-like_dom_sf"/>
</dbReference>
<gene>
    <name evidence="4" type="ORF">A4R26_23600</name>
</gene>
<comment type="caution">
    <text evidence="4">The sequence shown here is derived from an EMBL/GenBank/DDBJ whole genome shotgun (WGS) entry which is preliminary data.</text>
</comment>
<evidence type="ECO:0000313" key="4">
    <source>
        <dbReference type="EMBL" id="OQP57894.1"/>
    </source>
</evidence>
<evidence type="ECO:0000259" key="3">
    <source>
        <dbReference type="Pfam" id="PF01464"/>
    </source>
</evidence>
<accession>A0A1V9FHQ9</accession>
<keyword evidence="5" id="KW-1185">Reference proteome</keyword>
<dbReference type="Pfam" id="PF01464">
    <property type="entry name" value="SLT"/>
    <property type="match status" value="1"/>
</dbReference>
<reference evidence="5" key="1">
    <citation type="submission" date="2016-04" db="EMBL/GenBank/DDBJ databases">
        <authorList>
            <person name="Chen L."/>
            <person name="Zhuang W."/>
            <person name="Wang G."/>
        </authorList>
    </citation>
    <scope>NUCLEOTIDE SEQUENCE [LARGE SCALE GENOMIC DNA]</scope>
    <source>
        <strain evidence="5">208</strain>
    </source>
</reference>
<dbReference type="OrthoDB" id="9815002at2"/>
<feature type="chain" id="PRO_5013365837" description="Transglycosylase SLT domain-containing protein" evidence="2">
    <location>
        <begin position="21"/>
        <end position="364"/>
    </location>
</feature>
<dbReference type="CDD" id="cd16894">
    <property type="entry name" value="MltD-like"/>
    <property type="match status" value="1"/>
</dbReference>
<feature type="signal peptide" evidence="2">
    <location>
        <begin position="1"/>
        <end position="20"/>
    </location>
</feature>
<dbReference type="Proteomes" id="UP000192276">
    <property type="component" value="Unassembled WGS sequence"/>
</dbReference>
<evidence type="ECO:0000256" key="2">
    <source>
        <dbReference type="SAM" id="SignalP"/>
    </source>
</evidence>
<evidence type="ECO:0000256" key="1">
    <source>
        <dbReference type="ARBA" id="ARBA00007734"/>
    </source>
</evidence>
<comment type="similarity">
    <text evidence="1">Belongs to the transglycosylase Slt family.</text>
</comment>